<dbReference type="RefSeq" id="XP_066708727.1">
    <property type="nucleotide sequence ID" value="XM_066865598.1"/>
</dbReference>
<feature type="signal peptide" evidence="1">
    <location>
        <begin position="1"/>
        <end position="20"/>
    </location>
</feature>
<dbReference type="EMBL" id="JAQQWL010000015">
    <property type="protein sequence ID" value="KAK8041182.1"/>
    <property type="molecule type" value="Genomic_DNA"/>
</dbReference>
<reference evidence="2 3" key="1">
    <citation type="submission" date="2023-01" db="EMBL/GenBank/DDBJ databases">
        <title>Analysis of 21 Apiospora genomes using comparative genomics revels a genus with tremendous synthesis potential of carbohydrate active enzymes and secondary metabolites.</title>
        <authorList>
            <person name="Sorensen T."/>
        </authorList>
    </citation>
    <scope>NUCLEOTIDE SEQUENCE [LARGE SCALE GENOMIC DNA]</scope>
    <source>
        <strain evidence="2 3">CBS 135458</strain>
    </source>
</reference>
<dbReference type="GeneID" id="92098661"/>
<dbReference type="Proteomes" id="UP001480595">
    <property type="component" value="Unassembled WGS sequence"/>
</dbReference>
<keyword evidence="1" id="KW-0732">Signal</keyword>
<evidence type="ECO:0000313" key="2">
    <source>
        <dbReference type="EMBL" id="KAK8041182.1"/>
    </source>
</evidence>
<name>A0ABR1T412_9PEZI</name>
<evidence type="ECO:0000256" key="1">
    <source>
        <dbReference type="SAM" id="SignalP"/>
    </source>
</evidence>
<sequence>MDSKQTFLLCLLVAATSALATAPPGRPGRLDDVSASNDLTSKFMRRASRLLEKRDYYTCYQISPSPVVPDDCQKVVERVIGHEGGFNLLPGTCLVWMEGTCKARFCAADQVTAQGLDQTFQWVGQQLDHLFRDCIVDGQDGLKGDCEDLNGGCGFYRVHLEHRGQEALNITGSGI</sequence>
<organism evidence="2 3">
    <name type="scientific">Apiospora phragmitis</name>
    <dbReference type="NCBI Taxonomy" id="2905665"/>
    <lineage>
        <taxon>Eukaryota</taxon>
        <taxon>Fungi</taxon>
        <taxon>Dikarya</taxon>
        <taxon>Ascomycota</taxon>
        <taxon>Pezizomycotina</taxon>
        <taxon>Sordariomycetes</taxon>
        <taxon>Xylariomycetidae</taxon>
        <taxon>Amphisphaeriales</taxon>
        <taxon>Apiosporaceae</taxon>
        <taxon>Apiospora</taxon>
    </lineage>
</organism>
<comment type="caution">
    <text evidence="2">The sequence shown here is derived from an EMBL/GenBank/DDBJ whole genome shotgun (WGS) entry which is preliminary data.</text>
</comment>
<feature type="chain" id="PRO_5047326760" evidence="1">
    <location>
        <begin position="21"/>
        <end position="175"/>
    </location>
</feature>
<keyword evidence="3" id="KW-1185">Reference proteome</keyword>
<evidence type="ECO:0000313" key="3">
    <source>
        <dbReference type="Proteomes" id="UP001480595"/>
    </source>
</evidence>
<gene>
    <name evidence="2" type="ORF">PG994_014189</name>
</gene>
<proteinExistence type="predicted"/>
<accession>A0ABR1T412</accession>
<protein>
    <submittedName>
        <fullName evidence="2">Uncharacterized protein</fullName>
    </submittedName>
</protein>